<name>A0A6B3NQL3_9PSED</name>
<dbReference type="EMBL" id="JAAHBU010000142">
    <property type="protein sequence ID" value="NER64389.1"/>
    <property type="molecule type" value="Genomic_DNA"/>
</dbReference>
<sequence>MDNDEVLACIGRLVGTLYVPSVRDYISEVTGRARVVGPDDMSTMEIDRTRVQIAVNDSGLIEKFYFT</sequence>
<gene>
    <name evidence="1" type="ORF">G3435_11860</name>
    <name evidence="2" type="ORF">G3436_11440</name>
</gene>
<comment type="caution">
    <text evidence="2">The sequence shown here is derived from an EMBL/GenBank/DDBJ whole genome shotgun (WGS) entry which is preliminary data.</text>
</comment>
<evidence type="ECO:0008006" key="5">
    <source>
        <dbReference type="Google" id="ProtNLM"/>
    </source>
</evidence>
<dbReference type="Proteomes" id="UP000482634">
    <property type="component" value="Unassembled WGS sequence"/>
</dbReference>
<accession>A0A6M0CSL2</accession>
<dbReference type="Gene3D" id="3.30.10.10">
    <property type="entry name" value="Trypsin Inhibitor V, subunit A"/>
    <property type="match status" value="1"/>
</dbReference>
<reference evidence="3 4" key="1">
    <citation type="submission" date="2020-02" db="EMBL/GenBank/DDBJ databases">
        <title>Broccoli isolated Pseudomonas sp.</title>
        <authorList>
            <person name="Fujikawa T."/>
            <person name="Sawada H."/>
        </authorList>
    </citation>
    <scope>NUCLEOTIDE SEQUENCE [LARGE SCALE GENOMIC DNA]</scope>
    <source>
        <strain evidence="2 4">MAFF212427</strain>
        <strain evidence="1 3">MAFF212428</strain>
    </source>
</reference>
<organism evidence="2 4">
    <name type="scientific">Pseudomonas brassicae</name>
    <dbReference type="NCBI Taxonomy" id="2708063"/>
    <lineage>
        <taxon>Bacteria</taxon>
        <taxon>Pseudomonadati</taxon>
        <taxon>Pseudomonadota</taxon>
        <taxon>Gammaproteobacteria</taxon>
        <taxon>Pseudomonadales</taxon>
        <taxon>Pseudomonadaceae</taxon>
        <taxon>Pseudomonas</taxon>
    </lineage>
</organism>
<keyword evidence="4" id="KW-1185">Reference proteome</keyword>
<dbReference type="InterPro" id="IPR021719">
    <property type="entry name" value="Prot_inh_I78"/>
</dbReference>
<dbReference type="AlphaFoldDB" id="A0A6B3NQL3"/>
<proteinExistence type="predicted"/>
<dbReference type="EMBL" id="JAAHBV010000241">
    <property type="protein sequence ID" value="NER60496.1"/>
    <property type="molecule type" value="Genomic_DNA"/>
</dbReference>
<dbReference type="Pfam" id="PF11720">
    <property type="entry name" value="Inhibitor_I78"/>
    <property type="match status" value="1"/>
</dbReference>
<accession>A0A6B3NQL3</accession>
<dbReference type="Proteomes" id="UP000480410">
    <property type="component" value="Unassembled WGS sequence"/>
</dbReference>
<evidence type="ECO:0000313" key="4">
    <source>
        <dbReference type="Proteomes" id="UP000482634"/>
    </source>
</evidence>
<evidence type="ECO:0000313" key="1">
    <source>
        <dbReference type="EMBL" id="NER60496.1"/>
    </source>
</evidence>
<protein>
    <recommendedName>
        <fullName evidence="5">Peptidase inhibitor I78 family protein</fullName>
    </recommendedName>
</protein>
<evidence type="ECO:0000313" key="3">
    <source>
        <dbReference type="Proteomes" id="UP000480410"/>
    </source>
</evidence>
<evidence type="ECO:0000313" key="2">
    <source>
        <dbReference type="EMBL" id="NER64389.1"/>
    </source>
</evidence>